<feature type="compositionally biased region" description="Polar residues" evidence="2">
    <location>
        <begin position="20"/>
        <end position="42"/>
    </location>
</feature>
<dbReference type="AlphaFoldDB" id="A5E3I8"/>
<keyword evidence="1" id="KW-0539">Nucleus</keyword>
<dbReference type="GO" id="GO:0008270">
    <property type="term" value="F:zinc ion binding"/>
    <property type="evidence" value="ECO:0007669"/>
    <property type="project" value="InterPro"/>
</dbReference>
<evidence type="ECO:0000313" key="5">
    <source>
        <dbReference type="Proteomes" id="UP000001996"/>
    </source>
</evidence>
<dbReference type="SUPFAM" id="SSF57701">
    <property type="entry name" value="Zn2/Cys6 DNA-binding domain"/>
    <property type="match status" value="1"/>
</dbReference>
<feature type="region of interest" description="Disordered" evidence="2">
    <location>
        <begin position="290"/>
        <end position="401"/>
    </location>
</feature>
<feature type="region of interest" description="Disordered" evidence="2">
    <location>
        <begin position="20"/>
        <end position="112"/>
    </location>
</feature>
<proteinExistence type="predicted"/>
<feature type="compositionally biased region" description="Polar residues" evidence="2">
    <location>
        <begin position="185"/>
        <end position="204"/>
    </location>
</feature>
<feature type="compositionally biased region" description="Polar residues" evidence="2">
    <location>
        <begin position="69"/>
        <end position="81"/>
    </location>
</feature>
<dbReference type="GO" id="GO:0000981">
    <property type="term" value="F:DNA-binding transcription factor activity, RNA polymerase II-specific"/>
    <property type="evidence" value="ECO:0007669"/>
    <property type="project" value="InterPro"/>
</dbReference>
<feature type="compositionally biased region" description="Low complexity" evidence="2">
    <location>
        <begin position="373"/>
        <end position="384"/>
    </location>
</feature>
<dbReference type="FunCoup" id="A5E3I8">
    <property type="interactions" value="387"/>
</dbReference>
<keyword evidence="5" id="KW-1185">Reference proteome</keyword>
<feature type="compositionally biased region" description="Polar residues" evidence="2">
    <location>
        <begin position="219"/>
        <end position="234"/>
    </location>
</feature>
<dbReference type="PROSITE" id="PS50048">
    <property type="entry name" value="ZN2_CY6_FUNGAL_2"/>
    <property type="match status" value="1"/>
</dbReference>
<evidence type="ECO:0000313" key="4">
    <source>
        <dbReference type="EMBL" id="EDK45996.1"/>
    </source>
</evidence>
<dbReference type="KEGG" id="lel:PVL30_003902"/>
<dbReference type="CDD" id="cd00067">
    <property type="entry name" value="GAL4"/>
    <property type="match status" value="1"/>
</dbReference>
<feature type="domain" description="Zn(2)-C6 fungal-type" evidence="3">
    <location>
        <begin position="114"/>
        <end position="152"/>
    </location>
</feature>
<evidence type="ECO:0000256" key="1">
    <source>
        <dbReference type="ARBA" id="ARBA00023242"/>
    </source>
</evidence>
<dbReference type="OMA" id="PPIQGPF"/>
<gene>
    <name evidence="4" type="ORF">LELG_04175</name>
</gene>
<dbReference type="PANTHER" id="PTHR46910:SF1">
    <property type="entry name" value="MISCELLANEOUS ZN(II)2CYS6 TRANSCRIPTION FACTOR (EUROFUNG)-RELATED"/>
    <property type="match status" value="1"/>
</dbReference>
<dbReference type="InterPro" id="IPR001138">
    <property type="entry name" value="Zn2Cys6_DnaBD"/>
</dbReference>
<dbReference type="EMBL" id="CH981529">
    <property type="protein sequence ID" value="EDK45996.1"/>
    <property type="molecule type" value="Genomic_DNA"/>
</dbReference>
<dbReference type="Pfam" id="PF00172">
    <property type="entry name" value="Zn_clus"/>
    <property type="match status" value="1"/>
</dbReference>
<dbReference type="InterPro" id="IPR050987">
    <property type="entry name" value="AtrR-like"/>
</dbReference>
<dbReference type="Proteomes" id="UP000001996">
    <property type="component" value="Unassembled WGS sequence"/>
</dbReference>
<dbReference type="InParanoid" id="A5E3I8"/>
<accession>A5E3I8</accession>
<protein>
    <recommendedName>
        <fullName evidence="3">Zn(2)-C6 fungal-type domain-containing protein</fullName>
    </recommendedName>
</protein>
<feature type="region of interest" description="Disordered" evidence="2">
    <location>
        <begin position="180"/>
        <end position="234"/>
    </location>
</feature>
<dbReference type="HOGENOM" id="CLU_016176_0_0_1"/>
<reference evidence="4 5" key="1">
    <citation type="journal article" date="2009" name="Nature">
        <title>Evolution of pathogenicity and sexual reproduction in eight Candida genomes.</title>
        <authorList>
            <person name="Butler G."/>
            <person name="Rasmussen M.D."/>
            <person name="Lin M.F."/>
            <person name="Santos M.A."/>
            <person name="Sakthikumar S."/>
            <person name="Munro C.A."/>
            <person name="Rheinbay E."/>
            <person name="Grabherr M."/>
            <person name="Forche A."/>
            <person name="Reedy J.L."/>
            <person name="Agrafioti I."/>
            <person name="Arnaud M.B."/>
            <person name="Bates S."/>
            <person name="Brown A.J."/>
            <person name="Brunke S."/>
            <person name="Costanzo M.C."/>
            <person name="Fitzpatrick D.A."/>
            <person name="de Groot P.W."/>
            <person name="Harris D."/>
            <person name="Hoyer L.L."/>
            <person name="Hube B."/>
            <person name="Klis F.M."/>
            <person name="Kodira C."/>
            <person name="Lennard N."/>
            <person name="Logue M.E."/>
            <person name="Martin R."/>
            <person name="Neiman A.M."/>
            <person name="Nikolaou E."/>
            <person name="Quail M.A."/>
            <person name="Quinn J."/>
            <person name="Santos M.C."/>
            <person name="Schmitzberger F.F."/>
            <person name="Sherlock G."/>
            <person name="Shah P."/>
            <person name="Silverstein K.A."/>
            <person name="Skrzypek M.S."/>
            <person name="Soll D."/>
            <person name="Staggs R."/>
            <person name="Stansfield I."/>
            <person name="Stumpf M.P."/>
            <person name="Sudbery P.E."/>
            <person name="Srikantha T."/>
            <person name="Zeng Q."/>
            <person name="Berman J."/>
            <person name="Berriman M."/>
            <person name="Heitman J."/>
            <person name="Gow N.A."/>
            <person name="Lorenz M.C."/>
            <person name="Birren B.W."/>
            <person name="Kellis M."/>
            <person name="Cuomo C.A."/>
        </authorList>
    </citation>
    <scope>NUCLEOTIDE SEQUENCE [LARGE SCALE GENOMIC DNA]</scope>
    <source>
        <strain evidence="5">ATCC 11503 / BCRC 21390 / CBS 2605 / JCM 1781 / NBRC 1676 / NRRL YB-4239</strain>
    </source>
</reference>
<feature type="compositionally biased region" description="Low complexity" evidence="2">
    <location>
        <begin position="318"/>
        <end position="331"/>
    </location>
</feature>
<dbReference type="STRING" id="379508.A5E3I8"/>
<feature type="compositionally biased region" description="Basic and acidic residues" evidence="2">
    <location>
        <begin position="95"/>
        <end position="106"/>
    </location>
</feature>
<feature type="compositionally biased region" description="Low complexity" evidence="2">
    <location>
        <begin position="290"/>
        <end position="311"/>
    </location>
</feature>
<evidence type="ECO:0000259" key="3">
    <source>
        <dbReference type="PROSITE" id="PS50048"/>
    </source>
</evidence>
<sequence length="903" mass="99408">MSSHTQSASRLILSINNILSDTGQSSITGVPSNTPRNPVSNEPKNEPKNEQQQQHQHQHLLNGTRERAQGQSGAMPSTLHSNPAVVTPSSASEISHTDPRNADPPRKRSKISRACDACRKKKVKCNAEFSTTLNKVTKICNNCEKNVENCTFSRTPLKRGPSKGYTKDLEDRIDAINGKSESRLSSDGGSYNHHIQQNTSSGISPSRPDGLALDDGKNSHSSSNLTNLQNRPLSQSLSSLGGTIKLPPLMGYIPKSVPGIQGSGTINYEPDQLSPKNAQRPLLSSNYVQTQTQATPQAPSSQAPSSQAPSSQAPPPQQQQGQGQGNSNATSPPIQGPFWKVPYEMPPASTSHRSSIVNLSSSGQSHSRRKSSIDSITSNSTTNSRIPLVRTPSSAMLSDSDSEDFYSIRSGTSIASRPMFTRENSQSLSPRNSIVSLSSLNGRMNRSLHVGVPPQSPVGSSVVGSPYNFTPQPTQQQQIEFSKSNPHQFLSTPQIAQINPHQPHKLPMDLLKLDLEVYERTFAPTFPILQVSAETLISMIKSTGDEMPIENIVESFHLALNDLINFKTTEEYASISLFFRLQLIASQSKVNKYTRFIFAASLVVLNYTLLLKGVRYSPGIAMAAAFFGDLTPVEVYLQKKSLKEPLDPLLIAFVRLYLTLVIIDSVSSLVEGTTKLVTLDSTATTLILGNDKENNLLTMECPILKDELCLTNILNDRKHLCNRTNGYEIKDELHTLSPDVLCTHFTNIIRRKYAVYQLILNETASNINLSTLTARLDVLASTVMHFANYLSTTTISNKSVVHPYLCASVVQLFYVVAFTKRIISHMQPTDEVSKINHNLSISFNLLNLNLNNLQLSESKVRQIRDQLTRDKLDFSYTGQPAKDLGWLEEVKVAVQKDLMNGYK</sequence>
<organism evidence="4 5">
    <name type="scientific">Lodderomyces elongisporus (strain ATCC 11503 / CBS 2605 / JCM 1781 / NBRC 1676 / NRRL YB-4239)</name>
    <name type="common">Yeast</name>
    <name type="synonym">Saccharomyces elongisporus</name>
    <dbReference type="NCBI Taxonomy" id="379508"/>
    <lineage>
        <taxon>Eukaryota</taxon>
        <taxon>Fungi</taxon>
        <taxon>Dikarya</taxon>
        <taxon>Ascomycota</taxon>
        <taxon>Saccharomycotina</taxon>
        <taxon>Pichiomycetes</taxon>
        <taxon>Debaryomycetaceae</taxon>
        <taxon>Candida/Lodderomyces clade</taxon>
        <taxon>Lodderomyces</taxon>
    </lineage>
</organism>
<dbReference type="InterPro" id="IPR036864">
    <property type="entry name" value="Zn2-C6_fun-type_DNA-bd_sf"/>
</dbReference>
<dbReference type="VEuPathDB" id="FungiDB:LELG_04175"/>
<dbReference type="eggNOG" id="ENOG502QRVJ">
    <property type="taxonomic scope" value="Eukaryota"/>
</dbReference>
<dbReference type="SMART" id="SM00066">
    <property type="entry name" value="GAL4"/>
    <property type="match status" value="1"/>
</dbReference>
<dbReference type="PANTHER" id="PTHR46910">
    <property type="entry name" value="TRANSCRIPTION FACTOR PDR1"/>
    <property type="match status" value="1"/>
</dbReference>
<dbReference type="OrthoDB" id="5426978at2759"/>
<dbReference type="Gene3D" id="4.10.240.10">
    <property type="entry name" value="Zn(2)-C6 fungal-type DNA-binding domain"/>
    <property type="match status" value="1"/>
</dbReference>
<dbReference type="GeneID" id="5231682"/>
<evidence type="ECO:0000256" key="2">
    <source>
        <dbReference type="SAM" id="MobiDB-lite"/>
    </source>
</evidence>
<name>A5E3I8_LODEL</name>
<feature type="compositionally biased region" description="Polar residues" evidence="2">
    <location>
        <begin position="348"/>
        <end position="359"/>
    </location>
</feature>